<dbReference type="PIRSF" id="PIRSF005719">
    <property type="entry name" value="SMC"/>
    <property type="match status" value="1"/>
</dbReference>
<keyword evidence="2 7" id="KW-0963">Cytoplasm</keyword>
<dbReference type="InterPro" id="IPR036277">
    <property type="entry name" value="SMC_hinge_sf"/>
</dbReference>
<proteinExistence type="inferred from homology"/>
<keyword evidence="4 7" id="KW-0067">ATP-binding</keyword>
<dbReference type="GO" id="GO:0005694">
    <property type="term" value="C:chromosome"/>
    <property type="evidence" value="ECO:0007669"/>
    <property type="project" value="InterPro"/>
</dbReference>
<keyword evidence="6 7" id="KW-0238">DNA-binding</keyword>
<dbReference type="OrthoDB" id="9808768at2"/>
<comment type="function">
    <text evidence="7">Required for chromosome condensation and partitioning.</text>
</comment>
<feature type="domain" description="RecF/RecN/SMC N-terminal" evidence="9">
    <location>
        <begin position="4"/>
        <end position="1136"/>
    </location>
</feature>
<comment type="similarity">
    <text evidence="7">Belongs to the SMC family.</text>
</comment>
<dbReference type="FunFam" id="3.40.50.300:FF:000901">
    <property type="entry name" value="Chromosome partition protein Smc"/>
    <property type="match status" value="1"/>
</dbReference>
<organism evidence="10 11">
    <name type="scientific">Kaistia soli DSM 19436</name>
    <dbReference type="NCBI Taxonomy" id="1122133"/>
    <lineage>
        <taxon>Bacteria</taxon>
        <taxon>Pseudomonadati</taxon>
        <taxon>Pseudomonadota</taxon>
        <taxon>Alphaproteobacteria</taxon>
        <taxon>Hyphomicrobiales</taxon>
        <taxon>Kaistiaceae</taxon>
        <taxon>Kaistia</taxon>
    </lineage>
</organism>
<dbReference type="Pfam" id="PF02463">
    <property type="entry name" value="SMC_N"/>
    <property type="match status" value="1"/>
</dbReference>
<dbReference type="GO" id="GO:0005737">
    <property type="term" value="C:cytoplasm"/>
    <property type="evidence" value="ECO:0007669"/>
    <property type="project" value="UniProtKB-SubCell"/>
</dbReference>
<dbReference type="GO" id="GO:0003677">
    <property type="term" value="F:DNA binding"/>
    <property type="evidence" value="ECO:0007669"/>
    <property type="project" value="UniProtKB-UniRule"/>
</dbReference>
<evidence type="ECO:0000313" key="11">
    <source>
        <dbReference type="Proteomes" id="UP000184485"/>
    </source>
</evidence>
<evidence type="ECO:0000256" key="1">
    <source>
        <dbReference type="ARBA" id="ARBA00004496"/>
    </source>
</evidence>
<sequence length="1153" mass="125032">MRFTRLRLVGFKSFVDASDFVIEPGLTGVVGPNGCGKSNLVEALRWVMGESSYKNMRASGMDDVIFSGSGNRPARNTAEVMLAIDNSARTAPAAFNDADMLEVTRRIEREAGSVYRINGREVRARDVQLLFADASTGARSPAMVGQGRIGELISAKPQARRAILEEAAGISGLYSRRNEAETRLKAAEQNLERLDDVLGEIEGQIEALRRQARQANRYRNLSGDIRKAEALALYLRLTAATAQMREGEAQLAAATAKVGERSDVQTGAARDQAVAASALPAARENEAKAAAALQRLGMERNGIEAEERRMRERLADLERRLKDLAADIAREEKLQRENAGMMEALDAEEARLRGEEEQSVTLGVAAEARRSAAETAMGEAERRLGEATAAHAALAARRAELERAVKTAEERLARAKAEQAGVARDEAALAAEIARLPGLAAAEEAVAAAESARSAADARVTTSERQLAEAREREGAARTPLTEAERTHSGIESEMRALEKILAAGIRSGRRPPILDALQVERGFEAALAAAFGDDLDLSDDPAAAAHWAGAETADADPLLPTGARPLAAHVEAPALLQRALAQTGIVNRSEGAALQARLKTGQRLVSREGDVWRWDGFVATAEAPTAAAIRLANRNRLAELQSEIGAARKSVMDGRATLEAALAATRMAGDVERISREAARNAQKSLDEARTRLAAAEREQGRLAARRAAVSEARSRVDAALRDAEGAREVAGAALAAADDPSAAAERCNQLRAVLAERRAAHTEARAATESLIREGELRRRRLAAIGTERGNWQARAANAATQMESLASRRAALEIERTKLLESPADFEVRRRAVVFEIGKAEIVRREAAEKLAAAERQQTLADTAARDALTALSEAREQRGRAEERLKASEERRGEIEARIAETLDCEPHEVAKIAELDPAAPLPELDQVDKRLERLRQEREKLGGVNLRAEDEVNENLSRRDKLTTDRDDLIEAIRRLRQGIGSLNREGRERLLAAFAVVNAEFQRLFTHLFGGGTAELQLTESDDPLEAGLEIMARPPGKKPQTMTLLSGGEQALTAMALIFAVFLTNPAPICVLDEVDAPLDDHNVERFCNLLDEMARTTDTRFVTITHNPITMARMNRLFGVTMAERGVSQLVSVDLETAERFLEAS</sequence>
<dbReference type="NCBIfam" id="TIGR02168">
    <property type="entry name" value="SMC_prok_B"/>
    <property type="match status" value="1"/>
</dbReference>
<keyword evidence="11" id="KW-1185">Reference proteome</keyword>
<feature type="binding site" evidence="7">
    <location>
        <begin position="32"/>
        <end position="39"/>
    </location>
    <ligand>
        <name>ATP</name>
        <dbReference type="ChEBI" id="CHEBI:30616"/>
    </ligand>
</feature>
<feature type="coiled-coil region" evidence="7">
    <location>
        <begin position="929"/>
        <end position="991"/>
    </location>
</feature>
<keyword evidence="5 7" id="KW-0175">Coiled coil</keyword>
<evidence type="ECO:0000256" key="6">
    <source>
        <dbReference type="ARBA" id="ARBA00023125"/>
    </source>
</evidence>
<evidence type="ECO:0000256" key="8">
    <source>
        <dbReference type="SAM" id="MobiDB-lite"/>
    </source>
</evidence>
<feature type="coiled-coil region" evidence="7">
    <location>
        <begin position="798"/>
        <end position="902"/>
    </location>
</feature>
<dbReference type="GO" id="GO:0030261">
    <property type="term" value="P:chromosome condensation"/>
    <property type="evidence" value="ECO:0007669"/>
    <property type="project" value="InterPro"/>
</dbReference>
<dbReference type="AlphaFoldDB" id="A0A1M4VSI3"/>
<feature type="coiled-coil region" evidence="7">
    <location>
        <begin position="680"/>
        <end position="707"/>
    </location>
</feature>
<evidence type="ECO:0000256" key="4">
    <source>
        <dbReference type="ARBA" id="ARBA00022840"/>
    </source>
</evidence>
<dbReference type="Proteomes" id="UP000184485">
    <property type="component" value="Unassembled WGS sequence"/>
</dbReference>
<dbReference type="PANTHER" id="PTHR43977">
    <property type="entry name" value="STRUCTURAL MAINTENANCE OF CHROMOSOMES PROTEIN 3"/>
    <property type="match status" value="1"/>
</dbReference>
<evidence type="ECO:0000256" key="2">
    <source>
        <dbReference type="ARBA" id="ARBA00022490"/>
    </source>
</evidence>
<evidence type="ECO:0000256" key="3">
    <source>
        <dbReference type="ARBA" id="ARBA00022741"/>
    </source>
</evidence>
<dbReference type="InterPro" id="IPR024704">
    <property type="entry name" value="SMC"/>
</dbReference>
<feature type="compositionally biased region" description="Basic and acidic residues" evidence="8">
    <location>
        <begin position="466"/>
        <end position="476"/>
    </location>
</feature>
<dbReference type="GO" id="GO:0005524">
    <property type="term" value="F:ATP binding"/>
    <property type="evidence" value="ECO:0007669"/>
    <property type="project" value="UniProtKB-UniRule"/>
</dbReference>
<comment type="subunit">
    <text evidence="7">Homodimer.</text>
</comment>
<keyword evidence="3 7" id="KW-0547">Nucleotide-binding</keyword>
<dbReference type="CDD" id="cd03278">
    <property type="entry name" value="ABC_SMC_barmotin"/>
    <property type="match status" value="1"/>
</dbReference>
<evidence type="ECO:0000256" key="5">
    <source>
        <dbReference type="ARBA" id="ARBA00023054"/>
    </source>
</evidence>
<evidence type="ECO:0000259" key="9">
    <source>
        <dbReference type="Pfam" id="PF02463"/>
    </source>
</evidence>
<reference evidence="10 11" key="1">
    <citation type="submission" date="2016-11" db="EMBL/GenBank/DDBJ databases">
        <authorList>
            <person name="Jaros S."/>
            <person name="Januszkiewicz K."/>
            <person name="Wedrychowicz H."/>
        </authorList>
    </citation>
    <scope>NUCLEOTIDE SEQUENCE [LARGE SCALE GENOMIC DNA]</scope>
    <source>
        <strain evidence="10 11">DSM 19436</strain>
    </source>
</reference>
<feature type="region of interest" description="Disordered" evidence="8">
    <location>
        <begin position="454"/>
        <end position="492"/>
    </location>
</feature>
<protein>
    <recommendedName>
        <fullName evidence="7">Chromosome partition protein Smc</fullName>
    </recommendedName>
</protein>
<dbReference type="GO" id="GO:0007062">
    <property type="term" value="P:sister chromatid cohesion"/>
    <property type="evidence" value="ECO:0007669"/>
    <property type="project" value="InterPro"/>
</dbReference>
<dbReference type="GO" id="GO:0016887">
    <property type="term" value="F:ATP hydrolysis activity"/>
    <property type="evidence" value="ECO:0007669"/>
    <property type="project" value="InterPro"/>
</dbReference>
<dbReference type="SUPFAM" id="SSF52540">
    <property type="entry name" value="P-loop containing nucleoside triphosphate hydrolases"/>
    <property type="match status" value="1"/>
</dbReference>
<dbReference type="EMBL" id="FQUP01000001">
    <property type="protein sequence ID" value="SHE71800.1"/>
    <property type="molecule type" value="Genomic_DNA"/>
</dbReference>
<comment type="subcellular location">
    <subcellularLocation>
        <location evidence="1 7">Cytoplasm</location>
    </subcellularLocation>
</comment>
<evidence type="ECO:0000256" key="7">
    <source>
        <dbReference type="HAMAP-Rule" id="MF_01894"/>
    </source>
</evidence>
<comment type="domain">
    <text evidence="7">Contains large globular domains required for ATP hydrolysis at each terminus and a third globular domain forming a flexible hinge near the middle of the molecule. These domains are separated by coiled-coil structures.</text>
</comment>
<dbReference type="RefSeq" id="WP_073051445.1">
    <property type="nucleotide sequence ID" value="NZ_FQUP01000001.1"/>
</dbReference>
<dbReference type="STRING" id="1122133.SAMN02745157_0780"/>
<name>A0A1M4VSI3_9HYPH</name>
<dbReference type="SUPFAM" id="SSF75553">
    <property type="entry name" value="Smc hinge domain"/>
    <property type="match status" value="1"/>
</dbReference>
<gene>
    <name evidence="7" type="primary">smc</name>
    <name evidence="10" type="ORF">SAMN02745157_0780</name>
</gene>
<dbReference type="GO" id="GO:0006260">
    <property type="term" value="P:DNA replication"/>
    <property type="evidence" value="ECO:0007669"/>
    <property type="project" value="UniProtKB-UniRule"/>
</dbReference>
<dbReference type="Gene3D" id="3.40.50.300">
    <property type="entry name" value="P-loop containing nucleotide triphosphate hydrolases"/>
    <property type="match status" value="2"/>
</dbReference>
<dbReference type="InterPro" id="IPR011890">
    <property type="entry name" value="SMC_prok"/>
</dbReference>
<dbReference type="InterPro" id="IPR003395">
    <property type="entry name" value="RecF/RecN/SMC_N"/>
</dbReference>
<feature type="compositionally biased region" description="Basic and acidic residues" evidence="8">
    <location>
        <begin position="483"/>
        <end position="492"/>
    </location>
</feature>
<dbReference type="InterPro" id="IPR027417">
    <property type="entry name" value="P-loop_NTPase"/>
</dbReference>
<accession>A0A1M4VSI3</accession>
<dbReference type="GO" id="GO:0007059">
    <property type="term" value="P:chromosome segregation"/>
    <property type="evidence" value="ECO:0007669"/>
    <property type="project" value="UniProtKB-UniRule"/>
</dbReference>
<evidence type="ECO:0000313" key="10">
    <source>
        <dbReference type="EMBL" id="SHE71800.1"/>
    </source>
</evidence>
<feature type="coiled-coil region" evidence="7">
    <location>
        <begin position="300"/>
        <end position="358"/>
    </location>
</feature>
<dbReference type="HAMAP" id="MF_01894">
    <property type="entry name" value="Smc_prok"/>
    <property type="match status" value="1"/>
</dbReference>
<feature type="coiled-coil region" evidence="7">
    <location>
        <begin position="170"/>
        <end position="257"/>
    </location>
</feature>